<sequence>MELAEVGELLELLLPLFILQFILMIAALIAWVKTDQTKGPKWVWLLIIILANLVGPILFFIIGRRQD</sequence>
<reference evidence="8" key="1">
    <citation type="submission" date="2022-11" db="EMBL/GenBank/DDBJ databases">
        <title>WGS of Natronobacillus azotifigens 24KS-1, an anaerobic diazotrophic haloalkaliphile from soda-rich habitats.</title>
        <authorList>
            <person name="Sorokin D.Y."/>
            <person name="Merkel A.Y."/>
        </authorList>
    </citation>
    <scope>NUCLEOTIDE SEQUENCE</scope>
    <source>
        <strain evidence="8">24KS-1</strain>
    </source>
</reference>
<feature type="transmembrane region" description="Helical" evidence="6">
    <location>
        <begin position="43"/>
        <end position="62"/>
    </location>
</feature>
<protein>
    <submittedName>
        <fullName evidence="8">PLD nuclease N-terminal domain-containing protein</fullName>
    </submittedName>
</protein>
<keyword evidence="2" id="KW-1003">Cell membrane</keyword>
<evidence type="ECO:0000256" key="2">
    <source>
        <dbReference type="ARBA" id="ARBA00022475"/>
    </source>
</evidence>
<keyword evidence="4 6" id="KW-1133">Transmembrane helix</keyword>
<dbReference type="GO" id="GO:0005886">
    <property type="term" value="C:plasma membrane"/>
    <property type="evidence" value="ECO:0007669"/>
    <property type="project" value="UniProtKB-SubCell"/>
</dbReference>
<dbReference type="InterPro" id="IPR027379">
    <property type="entry name" value="CLS_N"/>
</dbReference>
<evidence type="ECO:0000313" key="8">
    <source>
        <dbReference type="EMBL" id="MCZ0702845.1"/>
    </source>
</evidence>
<evidence type="ECO:0000256" key="1">
    <source>
        <dbReference type="ARBA" id="ARBA00004651"/>
    </source>
</evidence>
<comment type="subcellular location">
    <subcellularLocation>
        <location evidence="1">Cell membrane</location>
        <topology evidence="1">Multi-pass membrane protein</topology>
    </subcellularLocation>
</comment>
<dbReference type="Pfam" id="PF13396">
    <property type="entry name" value="PLDc_N"/>
    <property type="match status" value="1"/>
</dbReference>
<organism evidence="8 9">
    <name type="scientific">Natronobacillus azotifigens</name>
    <dbReference type="NCBI Taxonomy" id="472978"/>
    <lineage>
        <taxon>Bacteria</taxon>
        <taxon>Bacillati</taxon>
        <taxon>Bacillota</taxon>
        <taxon>Bacilli</taxon>
        <taxon>Bacillales</taxon>
        <taxon>Bacillaceae</taxon>
        <taxon>Natronobacillus</taxon>
    </lineage>
</organism>
<keyword evidence="3 6" id="KW-0812">Transmembrane</keyword>
<dbReference type="AlphaFoldDB" id="A0A9J6RBD2"/>
<evidence type="ECO:0000259" key="7">
    <source>
        <dbReference type="Pfam" id="PF13396"/>
    </source>
</evidence>
<feature type="domain" description="Cardiolipin synthase N-terminal" evidence="7">
    <location>
        <begin position="22"/>
        <end position="64"/>
    </location>
</feature>
<name>A0A9J6RBD2_9BACI</name>
<dbReference type="Proteomes" id="UP001084197">
    <property type="component" value="Unassembled WGS sequence"/>
</dbReference>
<accession>A0A9J6RBD2</accession>
<dbReference type="EMBL" id="JAPRAT010000009">
    <property type="protein sequence ID" value="MCZ0702845.1"/>
    <property type="molecule type" value="Genomic_DNA"/>
</dbReference>
<keyword evidence="9" id="KW-1185">Reference proteome</keyword>
<dbReference type="RefSeq" id="WP_268779615.1">
    <property type="nucleotide sequence ID" value="NZ_JAPRAT010000009.1"/>
</dbReference>
<evidence type="ECO:0000256" key="3">
    <source>
        <dbReference type="ARBA" id="ARBA00022692"/>
    </source>
</evidence>
<evidence type="ECO:0000256" key="6">
    <source>
        <dbReference type="SAM" id="Phobius"/>
    </source>
</evidence>
<proteinExistence type="predicted"/>
<evidence type="ECO:0000256" key="5">
    <source>
        <dbReference type="ARBA" id="ARBA00023136"/>
    </source>
</evidence>
<feature type="transmembrane region" description="Helical" evidence="6">
    <location>
        <begin position="12"/>
        <end position="31"/>
    </location>
</feature>
<gene>
    <name evidence="8" type="ORF">OWO01_06440</name>
</gene>
<evidence type="ECO:0000313" key="9">
    <source>
        <dbReference type="Proteomes" id="UP001084197"/>
    </source>
</evidence>
<keyword evidence="5 6" id="KW-0472">Membrane</keyword>
<comment type="caution">
    <text evidence="8">The sequence shown here is derived from an EMBL/GenBank/DDBJ whole genome shotgun (WGS) entry which is preliminary data.</text>
</comment>
<evidence type="ECO:0000256" key="4">
    <source>
        <dbReference type="ARBA" id="ARBA00022989"/>
    </source>
</evidence>